<proteinExistence type="predicted"/>
<gene>
    <name evidence="1" type="ORF">AS594_36715</name>
</gene>
<name>A0A1E5NY21_9ACTN</name>
<keyword evidence="2" id="KW-1185">Reference proteome</keyword>
<comment type="caution">
    <text evidence="1">The sequence shown here is derived from an EMBL/GenBank/DDBJ whole genome shotgun (WGS) entry which is preliminary data.</text>
</comment>
<accession>A0A1E5NY21</accession>
<evidence type="ECO:0000313" key="1">
    <source>
        <dbReference type="EMBL" id="OEJ21194.1"/>
    </source>
</evidence>
<protein>
    <submittedName>
        <fullName evidence="1">Uncharacterized protein</fullName>
    </submittedName>
</protein>
<dbReference type="Proteomes" id="UP000095759">
    <property type="component" value="Unassembled WGS sequence"/>
</dbReference>
<sequence length="79" mass="8588">MAKRASRPTYWSRRALIRSVKQAAAAIEPGTPAQPFIDVLTELVQEQAGTNVDQGFVEVVRCGVWTDVWSCGSGSFSAM</sequence>
<dbReference type="EMBL" id="MEHJ01000002">
    <property type="protein sequence ID" value="OEJ21194.1"/>
    <property type="molecule type" value="Genomic_DNA"/>
</dbReference>
<organism evidence="1 2">
    <name type="scientific">Streptomyces agglomeratus</name>
    <dbReference type="NCBI Taxonomy" id="285458"/>
    <lineage>
        <taxon>Bacteria</taxon>
        <taxon>Bacillati</taxon>
        <taxon>Actinomycetota</taxon>
        <taxon>Actinomycetes</taxon>
        <taxon>Kitasatosporales</taxon>
        <taxon>Streptomycetaceae</taxon>
        <taxon>Streptomyces</taxon>
    </lineage>
</organism>
<reference evidence="1 2" key="1">
    <citation type="submission" date="2016-08" db="EMBL/GenBank/DDBJ databases">
        <title>Complete genome sequence of Streptomyces agglomeratus strain 6-3-2, a novel anti-MRSA actinomycete isolated from Wuli of Tebit, China.</title>
        <authorList>
            <person name="Chen X."/>
        </authorList>
    </citation>
    <scope>NUCLEOTIDE SEQUENCE [LARGE SCALE GENOMIC DNA]</scope>
    <source>
        <strain evidence="1 2">6-3-2</strain>
    </source>
</reference>
<evidence type="ECO:0000313" key="2">
    <source>
        <dbReference type="Proteomes" id="UP000095759"/>
    </source>
</evidence>
<dbReference type="OrthoDB" id="9999859at2"/>
<dbReference type="AlphaFoldDB" id="A0A1E5NY21"/>
<dbReference type="RefSeq" id="WP_069931714.1">
    <property type="nucleotide sequence ID" value="NZ_MEHI01000008.1"/>
</dbReference>